<gene>
    <name evidence="1" type="ORF">AKO1_000252</name>
</gene>
<dbReference type="EMBL" id="JAOPGA020001356">
    <property type="protein sequence ID" value="KAL0487617.1"/>
    <property type="molecule type" value="Genomic_DNA"/>
</dbReference>
<protein>
    <submittedName>
        <fullName evidence="1">RplF</fullName>
    </submittedName>
</protein>
<proteinExistence type="predicted"/>
<organism evidence="1 2">
    <name type="scientific">Acrasis kona</name>
    <dbReference type="NCBI Taxonomy" id="1008807"/>
    <lineage>
        <taxon>Eukaryota</taxon>
        <taxon>Discoba</taxon>
        <taxon>Heterolobosea</taxon>
        <taxon>Tetramitia</taxon>
        <taxon>Eutetramitia</taxon>
        <taxon>Acrasidae</taxon>
        <taxon>Acrasis</taxon>
    </lineage>
</organism>
<dbReference type="AlphaFoldDB" id="A0AAW2ZE33"/>
<keyword evidence="2" id="KW-1185">Reference proteome</keyword>
<sequence>MKRVAARGNRWKGSMNIDTQIKQDLTVIQNLLSTHNCTPFELDTHFTPVSSDATTTAYGGVYEDKIIMGRWPTDQEELSINMYELIAFEKTLDLIIQKKTPSDIIHLHVFTDNT</sequence>
<comment type="caution">
    <text evidence="1">The sequence shown here is derived from an EMBL/GenBank/DDBJ whole genome shotgun (WGS) entry which is preliminary data.</text>
</comment>
<reference evidence="1 2" key="1">
    <citation type="submission" date="2024-03" db="EMBL/GenBank/DDBJ databases">
        <title>The Acrasis kona genome and developmental transcriptomes reveal deep origins of eukaryotic multicellular pathways.</title>
        <authorList>
            <person name="Sheikh S."/>
            <person name="Fu C.-J."/>
            <person name="Brown M.W."/>
            <person name="Baldauf S.L."/>
        </authorList>
    </citation>
    <scope>NUCLEOTIDE SEQUENCE [LARGE SCALE GENOMIC DNA]</scope>
    <source>
        <strain evidence="1 2">ATCC MYA-3509</strain>
    </source>
</reference>
<evidence type="ECO:0000313" key="1">
    <source>
        <dbReference type="EMBL" id="KAL0487617.1"/>
    </source>
</evidence>
<dbReference type="Proteomes" id="UP001431209">
    <property type="component" value="Unassembled WGS sequence"/>
</dbReference>
<accession>A0AAW2ZE33</accession>
<name>A0AAW2ZE33_9EUKA</name>
<evidence type="ECO:0000313" key="2">
    <source>
        <dbReference type="Proteomes" id="UP001431209"/>
    </source>
</evidence>